<dbReference type="OrthoDB" id="248495at2759"/>
<dbReference type="EMBL" id="PDUG01000006">
    <property type="protein sequence ID" value="PIC22134.1"/>
    <property type="molecule type" value="Genomic_DNA"/>
</dbReference>
<dbReference type="Gene3D" id="1.10.510.10">
    <property type="entry name" value="Transferase(Phosphotransferase) domain 1"/>
    <property type="match status" value="1"/>
</dbReference>
<dbReference type="InterPro" id="IPR017441">
    <property type="entry name" value="Protein_kinase_ATP_BS"/>
</dbReference>
<protein>
    <recommendedName>
        <fullName evidence="2">Protein kinase domain-containing protein</fullName>
    </recommendedName>
</protein>
<dbReference type="InterPro" id="IPR011009">
    <property type="entry name" value="Kinase-like_dom_sf"/>
</dbReference>
<comment type="caution">
    <text evidence="3">The sequence shown here is derived from an EMBL/GenBank/DDBJ whole genome shotgun (WGS) entry which is preliminary data.</text>
</comment>
<gene>
    <name evidence="3" type="primary">Cnig_chr_X.g26710</name>
    <name evidence="3" type="ORF">B9Z55_026710</name>
</gene>
<dbReference type="Proteomes" id="UP000230233">
    <property type="component" value="Chromosome X"/>
</dbReference>
<keyword evidence="1" id="KW-0067">ATP-binding</keyword>
<dbReference type="InterPro" id="IPR050235">
    <property type="entry name" value="CK1_Ser-Thr_kinase"/>
</dbReference>
<keyword evidence="1" id="KW-0547">Nucleotide-binding</keyword>
<evidence type="ECO:0000259" key="2">
    <source>
        <dbReference type="PROSITE" id="PS50011"/>
    </source>
</evidence>
<dbReference type="InterPro" id="IPR000719">
    <property type="entry name" value="Prot_kinase_dom"/>
</dbReference>
<organism evidence="3 4">
    <name type="scientific">Caenorhabditis nigoni</name>
    <dbReference type="NCBI Taxonomy" id="1611254"/>
    <lineage>
        <taxon>Eukaryota</taxon>
        <taxon>Metazoa</taxon>
        <taxon>Ecdysozoa</taxon>
        <taxon>Nematoda</taxon>
        <taxon>Chromadorea</taxon>
        <taxon>Rhabditida</taxon>
        <taxon>Rhabditina</taxon>
        <taxon>Rhabditomorpha</taxon>
        <taxon>Rhabditoidea</taxon>
        <taxon>Rhabditidae</taxon>
        <taxon>Peloderinae</taxon>
        <taxon>Caenorhabditis</taxon>
    </lineage>
</organism>
<dbReference type="GO" id="GO:0005524">
    <property type="term" value="F:ATP binding"/>
    <property type="evidence" value="ECO:0007669"/>
    <property type="project" value="UniProtKB-UniRule"/>
</dbReference>
<evidence type="ECO:0000313" key="3">
    <source>
        <dbReference type="EMBL" id="PIC22134.1"/>
    </source>
</evidence>
<sequence>MKAVWQNCLEYFGIMSHSDALMNLHGSQIRGYQLLESIGSGSYGVVYLAFSGPDSIAIKVSVREEDLLLEASMLQQLYYTNVSPKFFFNDKFGPFHTLGMELLGPDIESLRQKVDFKFFERPTLIKFTYQALTCLEALHGLKIVHRDIKLSNFAVTKPTTHENRVAVRIFDFGLSHVYADANGNLLDDARNFNFSKMKYSAYEPSLGCDPMPKDDICQLGYAVMYAAGFDFGKKLKCPDDELSNWKRELIRVPAKTLPLPVQFMLPFYELVGDLDDIIPIQYDLLKQRVQECMPEVDTSDLILSDEDGRLTLI</sequence>
<dbReference type="SUPFAM" id="SSF56112">
    <property type="entry name" value="Protein kinase-like (PK-like)"/>
    <property type="match status" value="1"/>
</dbReference>
<dbReference type="PANTHER" id="PTHR11909">
    <property type="entry name" value="CASEIN KINASE-RELATED"/>
    <property type="match status" value="1"/>
</dbReference>
<dbReference type="SMART" id="SM00220">
    <property type="entry name" value="S_TKc"/>
    <property type="match status" value="1"/>
</dbReference>
<evidence type="ECO:0000313" key="4">
    <source>
        <dbReference type="Proteomes" id="UP000230233"/>
    </source>
</evidence>
<accession>A0A2G5T402</accession>
<feature type="binding site" evidence="1">
    <location>
        <position position="59"/>
    </location>
    <ligand>
        <name>ATP</name>
        <dbReference type="ChEBI" id="CHEBI:30616"/>
    </ligand>
</feature>
<name>A0A2G5T402_9PELO</name>
<feature type="domain" description="Protein kinase" evidence="2">
    <location>
        <begin position="32"/>
        <end position="313"/>
    </location>
</feature>
<dbReference type="Pfam" id="PF00069">
    <property type="entry name" value="Pkinase"/>
    <property type="match status" value="1"/>
</dbReference>
<dbReference type="PROSITE" id="PS50011">
    <property type="entry name" value="PROTEIN_KINASE_DOM"/>
    <property type="match status" value="1"/>
</dbReference>
<proteinExistence type="predicted"/>
<dbReference type="STRING" id="1611254.A0A2G5T402"/>
<dbReference type="AlphaFoldDB" id="A0A2G5T402"/>
<reference evidence="4" key="1">
    <citation type="submission" date="2017-10" db="EMBL/GenBank/DDBJ databases">
        <title>Rapid genome shrinkage in a self-fertile nematode reveals novel sperm competition proteins.</title>
        <authorList>
            <person name="Yin D."/>
            <person name="Schwarz E.M."/>
            <person name="Thomas C.G."/>
            <person name="Felde R.L."/>
            <person name="Korf I.F."/>
            <person name="Cutter A.D."/>
            <person name="Schartner C.M."/>
            <person name="Ralston E.J."/>
            <person name="Meyer B.J."/>
            <person name="Haag E.S."/>
        </authorList>
    </citation>
    <scope>NUCLEOTIDE SEQUENCE [LARGE SCALE GENOMIC DNA]</scope>
    <source>
        <strain evidence="4">JU1422</strain>
    </source>
</reference>
<dbReference type="GO" id="GO:0004672">
    <property type="term" value="F:protein kinase activity"/>
    <property type="evidence" value="ECO:0007669"/>
    <property type="project" value="InterPro"/>
</dbReference>
<dbReference type="PROSITE" id="PS00107">
    <property type="entry name" value="PROTEIN_KINASE_ATP"/>
    <property type="match status" value="1"/>
</dbReference>
<evidence type="ECO:0000256" key="1">
    <source>
        <dbReference type="PROSITE-ProRule" id="PRU10141"/>
    </source>
</evidence>
<keyword evidence="4" id="KW-1185">Reference proteome</keyword>